<protein>
    <submittedName>
        <fullName evidence="4">Pilus assembly protein FimV</fullName>
    </submittedName>
</protein>
<dbReference type="NCBIfam" id="TIGR03504">
    <property type="entry name" value="FimV_Cterm"/>
    <property type="match status" value="1"/>
</dbReference>
<dbReference type="InterPro" id="IPR020011">
    <property type="entry name" value="FimV_C"/>
</dbReference>
<dbReference type="RefSeq" id="WP_246071553.1">
    <property type="nucleotide sequence ID" value="NZ_CP040709.1"/>
</dbReference>
<evidence type="ECO:0000256" key="1">
    <source>
        <dbReference type="SAM" id="MobiDB-lite"/>
    </source>
</evidence>
<organism evidence="4 5">
    <name type="scientific">Inhella inkyongensis</name>
    <dbReference type="NCBI Taxonomy" id="392593"/>
    <lineage>
        <taxon>Bacteria</taxon>
        <taxon>Pseudomonadati</taxon>
        <taxon>Pseudomonadota</taxon>
        <taxon>Betaproteobacteria</taxon>
        <taxon>Burkholderiales</taxon>
        <taxon>Sphaerotilaceae</taxon>
        <taxon>Inhella</taxon>
    </lineage>
</organism>
<feature type="compositionally biased region" description="Low complexity" evidence="1">
    <location>
        <begin position="184"/>
        <end position="193"/>
    </location>
</feature>
<feature type="region of interest" description="Disordered" evidence="1">
    <location>
        <begin position="587"/>
        <end position="665"/>
    </location>
</feature>
<evidence type="ECO:0000256" key="2">
    <source>
        <dbReference type="SAM" id="SignalP"/>
    </source>
</evidence>
<name>A0A840SB19_9BURK</name>
<dbReference type="InterPro" id="IPR020012">
    <property type="entry name" value="LysM_FimV"/>
</dbReference>
<evidence type="ECO:0000259" key="3">
    <source>
        <dbReference type="PROSITE" id="PS51782"/>
    </source>
</evidence>
<dbReference type="InterPro" id="IPR018392">
    <property type="entry name" value="LysM"/>
</dbReference>
<gene>
    <name evidence="4" type="ORF">HNQ51_002879</name>
</gene>
<evidence type="ECO:0000313" key="4">
    <source>
        <dbReference type="EMBL" id="MBB5205560.1"/>
    </source>
</evidence>
<comment type="caution">
    <text evidence="4">The sequence shown here is derived from an EMBL/GenBank/DDBJ whole genome shotgun (WGS) entry which is preliminary data.</text>
</comment>
<feature type="region of interest" description="Disordered" evidence="1">
    <location>
        <begin position="291"/>
        <end position="328"/>
    </location>
</feature>
<feature type="chain" id="PRO_5032720143" evidence="2">
    <location>
        <begin position="32"/>
        <end position="793"/>
    </location>
</feature>
<dbReference type="Gene3D" id="3.10.350.10">
    <property type="entry name" value="LysM domain"/>
    <property type="match status" value="1"/>
</dbReference>
<dbReference type="PROSITE" id="PS51782">
    <property type="entry name" value="LYSM"/>
    <property type="match status" value="1"/>
</dbReference>
<sequence length="793" mass="82508">MNHLAPLARMRFNLSHVAVAALCALATNAHALGLGRLNVQSALGETLKAEIELSSLSAEEAASLRVRVAAPDAYRASGLEYNAVLPGTQVQLTRRADGRPVLRLVSDRAVQEPFLDVVLELNWSTGRLTREFTLLFDPPQTHRAAEAPTAPVVSAPAPSPQTLAASRAPAPSPTPEAPKPAPRPTAEAAPAPAGDGTVLVRPGDSLSRVAARHTPQGVSLDQMLVALYRQNPQAFVAENMNLLKAGSRLRLPGSEALAGLSAQEAKQVIRAHSQNFEAARQGLAATAPRLPEASERAAKGGVEAVVSEPKAASSGDRLTLSKPSAPVAASKPATPVVAAAPAPAPAPAPVPAVAPVASAPASQVAALTRNVDELKQLTEAASAAAATGSAASAVASAPIALPKPPVQATAPQPKPAVAEPEGGLMDLLLSPLGLLGTGLVVALGAVGVMRLRKPKNAENRETMFGESRLQPDSFFGVTGGQRVDTRDGGNSVSSMSYSLSQLDAHGDVDPVAEADVYLAYGRDLQAEEILKEALRAQPERLAIRLKLLEVYAKRRDVRGFEQLALQLYAESKGEGEDWDKAQEMGRGIDADNPLYQPGGGPRSMFDEDAPRAEPMNAPTMPHAGAPLTEAPEADAGPASLIDLDLDLGGDSDSLERTQSMPSVPSALPEVSMDLDLDLPAAAPAAAASDNSLEFNLDELGDFDAGTVAQSLDAPLTDPADASAAKVGGDSLIDAMQDLADDDGDPMQRQLELADEFRQIGDVEGARDVLQELIKQVGSGPLYDKAKAMLDELR</sequence>
<dbReference type="NCBIfam" id="TIGR03505">
    <property type="entry name" value="FimV_core"/>
    <property type="match status" value="1"/>
</dbReference>
<evidence type="ECO:0000313" key="5">
    <source>
        <dbReference type="Proteomes" id="UP000554837"/>
    </source>
</evidence>
<dbReference type="EMBL" id="JACHHO010000004">
    <property type="protein sequence ID" value="MBB5205560.1"/>
    <property type="molecule type" value="Genomic_DNA"/>
</dbReference>
<feature type="compositionally biased region" description="Pro residues" evidence="1">
    <location>
        <begin position="170"/>
        <end position="183"/>
    </location>
</feature>
<feature type="domain" description="LysM" evidence="3">
    <location>
        <begin position="196"/>
        <end position="251"/>
    </location>
</feature>
<accession>A0A840SB19</accession>
<dbReference type="InterPro" id="IPR036779">
    <property type="entry name" value="LysM_dom_sf"/>
</dbReference>
<feature type="region of interest" description="Disordered" evidence="1">
    <location>
        <begin position="145"/>
        <end position="201"/>
    </location>
</feature>
<keyword evidence="2" id="KW-0732">Signal</keyword>
<dbReference type="Pfam" id="PF25800">
    <property type="entry name" value="FimV_N"/>
    <property type="match status" value="1"/>
</dbReference>
<keyword evidence="5" id="KW-1185">Reference proteome</keyword>
<dbReference type="InterPro" id="IPR038440">
    <property type="entry name" value="FimV_C_sf"/>
</dbReference>
<dbReference type="Gene3D" id="1.20.58.2200">
    <property type="match status" value="1"/>
</dbReference>
<proteinExistence type="predicted"/>
<reference evidence="4 5" key="1">
    <citation type="submission" date="2020-08" db="EMBL/GenBank/DDBJ databases">
        <title>Genomic Encyclopedia of Type Strains, Phase IV (KMG-IV): sequencing the most valuable type-strain genomes for metagenomic binning, comparative biology and taxonomic classification.</title>
        <authorList>
            <person name="Goeker M."/>
        </authorList>
    </citation>
    <scope>NUCLEOTIDE SEQUENCE [LARGE SCALE GENOMIC DNA]</scope>
    <source>
        <strain evidence="4 5">DSM 23958</strain>
    </source>
</reference>
<dbReference type="InterPro" id="IPR057840">
    <property type="entry name" value="FimV_N"/>
</dbReference>
<dbReference type="AlphaFoldDB" id="A0A840SB19"/>
<feature type="signal peptide" evidence="2">
    <location>
        <begin position="1"/>
        <end position="31"/>
    </location>
</feature>
<feature type="compositionally biased region" description="Low complexity" evidence="1">
    <location>
        <begin position="146"/>
        <end position="156"/>
    </location>
</feature>
<dbReference type="Proteomes" id="UP000554837">
    <property type="component" value="Unassembled WGS sequence"/>
</dbReference>